<dbReference type="InterPro" id="IPR017814">
    <property type="entry name" value="Mycothiol_biosynthesis_MshA"/>
</dbReference>
<feature type="domain" description="Glycosyl transferase family 1" evidence="9">
    <location>
        <begin position="216"/>
        <end position="392"/>
    </location>
</feature>
<dbReference type="Proteomes" id="UP000569914">
    <property type="component" value="Unassembled WGS sequence"/>
</dbReference>
<comment type="similarity">
    <text evidence="1">Belongs to the glycosyltransferase group 1 family. MshA subfamily.</text>
</comment>
<keyword evidence="12" id="KW-1185">Reference proteome</keyword>
<evidence type="ECO:0000256" key="6">
    <source>
        <dbReference type="ARBA" id="ARBA00022842"/>
    </source>
</evidence>
<dbReference type="AlphaFoldDB" id="A0A7Y9LBS2"/>
<comment type="catalytic activity">
    <reaction evidence="7">
        <text>1D-myo-inositol 3-phosphate + UDP-N-acetyl-alpha-D-glucosamine = 1D-myo-inositol 2-acetamido-2-deoxy-alpha-D-glucopyranoside 3-phosphate + UDP + H(+)</text>
        <dbReference type="Rhea" id="RHEA:26188"/>
        <dbReference type="ChEBI" id="CHEBI:15378"/>
        <dbReference type="ChEBI" id="CHEBI:57705"/>
        <dbReference type="ChEBI" id="CHEBI:58223"/>
        <dbReference type="ChEBI" id="CHEBI:58401"/>
        <dbReference type="ChEBI" id="CHEBI:58892"/>
        <dbReference type="EC" id="2.4.1.250"/>
    </reaction>
</comment>
<evidence type="ECO:0000256" key="3">
    <source>
        <dbReference type="ARBA" id="ARBA00022676"/>
    </source>
</evidence>
<dbReference type="Gene3D" id="3.40.50.2000">
    <property type="entry name" value="Glycogen Phosphorylase B"/>
    <property type="match status" value="2"/>
</dbReference>
<keyword evidence="5" id="KW-0479">Metal-binding</keyword>
<dbReference type="InterPro" id="IPR050194">
    <property type="entry name" value="Glycosyltransferase_grp1"/>
</dbReference>
<dbReference type="EC" id="2.4.1.250" evidence="2 8"/>
<dbReference type="GO" id="GO:0010125">
    <property type="term" value="P:mycothiol biosynthetic process"/>
    <property type="evidence" value="ECO:0007669"/>
    <property type="project" value="UniProtKB-UniRule"/>
</dbReference>
<dbReference type="SUPFAM" id="SSF53756">
    <property type="entry name" value="UDP-Glycosyltransferase/glycogen phosphorylase"/>
    <property type="match status" value="1"/>
</dbReference>
<dbReference type="NCBIfam" id="TIGR03449">
    <property type="entry name" value="mycothiol_MshA"/>
    <property type="match status" value="1"/>
</dbReference>
<evidence type="ECO:0000256" key="5">
    <source>
        <dbReference type="ARBA" id="ARBA00022723"/>
    </source>
</evidence>
<dbReference type="Pfam" id="PF13439">
    <property type="entry name" value="Glyco_transf_4"/>
    <property type="match status" value="1"/>
</dbReference>
<comment type="caution">
    <text evidence="11">The sequence shown here is derived from an EMBL/GenBank/DDBJ whole genome shotgun (WGS) entry which is preliminary data.</text>
</comment>
<evidence type="ECO:0000256" key="8">
    <source>
        <dbReference type="NCBIfam" id="TIGR03449"/>
    </source>
</evidence>
<evidence type="ECO:0000313" key="11">
    <source>
        <dbReference type="EMBL" id="NYE70950.1"/>
    </source>
</evidence>
<dbReference type="GO" id="GO:0008375">
    <property type="term" value="F:acetylglucosaminyltransferase activity"/>
    <property type="evidence" value="ECO:0007669"/>
    <property type="project" value="InterPro"/>
</dbReference>
<evidence type="ECO:0000256" key="4">
    <source>
        <dbReference type="ARBA" id="ARBA00022679"/>
    </source>
</evidence>
<protein>
    <recommendedName>
        <fullName evidence="2 8">D-inositol-3-phosphate glycosyltransferase</fullName>
        <ecNumber evidence="2 8">2.4.1.250</ecNumber>
    </recommendedName>
</protein>
<dbReference type="InterPro" id="IPR001296">
    <property type="entry name" value="Glyco_trans_1"/>
</dbReference>
<organism evidence="11 12">
    <name type="scientific">Microlunatus parietis</name>
    <dbReference type="NCBI Taxonomy" id="682979"/>
    <lineage>
        <taxon>Bacteria</taxon>
        <taxon>Bacillati</taxon>
        <taxon>Actinomycetota</taxon>
        <taxon>Actinomycetes</taxon>
        <taxon>Propionibacteriales</taxon>
        <taxon>Propionibacteriaceae</taxon>
        <taxon>Microlunatus</taxon>
    </lineage>
</organism>
<evidence type="ECO:0000256" key="7">
    <source>
        <dbReference type="ARBA" id="ARBA00048131"/>
    </source>
</evidence>
<keyword evidence="3 11" id="KW-0328">Glycosyltransferase</keyword>
<dbReference type="RefSeq" id="WP_312878949.1">
    <property type="nucleotide sequence ID" value="NZ_JACCBU010000001.1"/>
</dbReference>
<evidence type="ECO:0000256" key="2">
    <source>
        <dbReference type="ARBA" id="ARBA00011884"/>
    </source>
</evidence>
<evidence type="ECO:0000313" key="12">
    <source>
        <dbReference type="Proteomes" id="UP000569914"/>
    </source>
</evidence>
<accession>A0A7Y9LBS2</accession>
<dbReference type="PANTHER" id="PTHR45947:SF3">
    <property type="entry name" value="SULFOQUINOVOSYL TRANSFERASE SQD2"/>
    <property type="match status" value="1"/>
</dbReference>
<dbReference type="GO" id="GO:0046872">
    <property type="term" value="F:metal ion binding"/>
    <property type="evidence" value="ECO:0007669"/>
    <property type="project" value="UniProtKB-KW"/>
</dbReference>
<sequence length="416" mass="44816">MPRSRPKPDRVAMISLHTSPLATPGVGDAGGLNVYVAELATALGRHGVEVEILTRRSDPATPEVVPLAERVTVRHLAAGPPEPVAKEQLPGLVDEFAASLRPLAAGYDLIHSHYWLSGLAALRVDQDHHHTSVRPPLVHTMHTMARVKNAALADDQQAEPEPRADGEALIVKSAEGLTANTGEEAAELRDHYGAAPDRITIVPPGVDLDVFHPCDQRESRDLLDIGAEAEVILFVGRIQPLKAPDVLIRAVAELIKQQPRRRERLKLIIIGSPSGPDRDWADTLPELADSLQVGELVEFRPHSERLELYRWYCASDIVAVPSHNESFGLVALEAQACTRPVVAADVGGLRHAVADGRTGILVGGHGPQDWASALGSLLDDPDRAVRLGQAGIDHARGFSWDASAEATLRAYRTAMG</sequence>
<evidence type="ECO:0000259" key="10">
    <source>
        <dbReference type="Pfam" id="PF13439"/>
    </source>
</evidence>
<evidence type="ECO:0000259" key="9">
    <source>
        <dbReference type="Pfam" id="PF00534"/>
    </source>
</evidence>
<dbReference type="GO" id="GO:0102710">
    <property type="term" value="F:D-inositol-3-phosphate glycosyltransferase activity"/>
    <property type="evidence" value="ECO:0007669"/>
    <property type="project" value="UniProtKB-EC"/>
</dbReference>
<feature type="domain" description="Glycosyltransferase subfamily 4-like N-terminal" evidence="10">
    <location>
        <begin position="30"/>
        <end position="209"/>
    </location>
</feature>
<name>A0A7Y9LBS2_9ACTN</name>
<dbReference type="EMBL" id="JACCBU010000001">
    <property type="protein sequence ID" value="NYE70950.1"/>
    <property type="molecule type" value="Genomic_DNA"/>
</dbReference>
<evidence type="ECO:0000256" key="1">
    <source>
        <dbReference type="ARBA" id="ARBA00008449"/>
    </source>
</evidence>
<dbReference type="PANTHER" id="PTHR45947">
    <property type="entry name" value="SULFOQUINOVOSYL TRANSFERASE SQD2"/>
    <property type="match status" value="1"/>
</dbReference>
<dbReference type="Pfam" id="PF00534">
    <property type="entry name" value="Glycos_transf_1"/>
    <property type="match status" value="1"/>
</dbReference>
<dbReference type="InterPro" id="IPR028098">
    <property type="entry name" value="Glyco_trans_4-like_N"/>
</dbReference>
<keyword evidence="4 11" id="KW-0808">Transferase</keyword>
<gene>
    <name evidence="11" type="ORF">BKA15_002279</name>
</gene>
<keyword evidence="6" id="KW-0460">Magnesium</keyword>
<reference evidence="11 12" key="1">
    <citation type="submission" date="2020-07" db="EMBL/GenBank/DDBJ databases">
        <title>Sequencing the genomes of 1000 actinobacteria strains.</title>
        <authorList>
            <person name="Klenk H.-P."/>
        </authorList>
    </citation>
    <scope>NUCLEOTIDE SEQUENCE [LARGE SCALE GENOMIC DNA]</scope>
    <source>
        <strain evidence="11 12">DSM 22083</strain>
    </source>
</reference>
<proteinExistence type="inferred from homology"/>